<dbReference type="Proteomes" id="UP001626550">
    <property type="component" value="Unassembled WGS sequence"/>
</dbReference>
<dbReference type="AlphaFoldDB" id="A0ABD2PV62"/>
<organism evidence="2 3">
    <name type="scientific">Cichlidogyrus casuarinus</name>
    <dbReference type="NCBI Taxonomy" id="1844966"/>
    <lineage>
        <taxon>Eukaryota</taxon>
        <taxon>Metazoa</taxon>
        <taxon>Spiralia</taxon>
        <taxon>Lophotrochozoa</taxon>
        <taxon>Platyhelminthes</taxon>
        <taxon>Monogenea</taxon>
        <taxon>Monopisthocotylea</taxon>
        <taxon>Dactylogyridea</taxon>
        <taxon>Ancyrocephalidae</taxon>
        <taxon>Cichlidogyrus</taxon>
    </lineage>
</organism>
<reference evidence="2 3" key="1">
    <citation type="submission" date="2024-11" db="EMBL/GenBank/DDBJ databases">
        <title>Adaptive evolution of stress response genes in parasites aligns with host niche diversity.</title>
        <authorList>
            <person name="Hahn C."/>
            <person name="Resl P."/>
        </authorList>
    </citation>
    <scope>NUCLEOTIDE SEQUENCE [LARGE SCALE GENOMIC DNA]</scope>
    <source>
        <strain evidence="2">EGGRZ-B1_66</strain>
        <tissue evidence="2">Body</tissue>
    </source>
</reference>
<name>A0ABD2PV62_9PLAT</name>
<evidence type="ECO:0000313" key="2">
    <source>
        <dbReference type="EMBL" id="KAL3311348.1"/>
    </source>
</evidence>
<feature type="compositionally biased region" description="Polar residues" evidence="1">
    <location>
        <begin position="261"/>
        <end position="271"/>
    </location>
</feature>
<comment type="caution">
    <text evidence="2">The sequence shown here is derived from an EMBL/GenBank/DDBJ whole genome shotgun (WGS) entry which is preliminary data.</text>
</comment>
<feature type="compositionally biased region" description="Polar residues" evidence="1">
    <location>
        <begin position="226"/>
        <end position="237"/>
    </location>
</feature>
<feature type="compositionally biased region" description="Polar residues" evidence="1">
    <location>
        <begin position="179"/>
        <end position="190"/>
    </location>
</feature>
<sequence length="277" mass="30087">MFVIISVPAAKNRMLLNAHRSSRTSDGALRQSGEYLGDIGSSISSLNANTSELEAITMHATQNAIAQMLSMPHDPALMTNRRNNYPEIHLGGVEDQNGYGANQRAPLSPQQAYMLGYPLENAPSPMSRSGSQHNNVSANYYMSGMTYPKMAPNGVALWVGSNASHQPLTPMMGVNSFMMNQNHLSPSHSIGASEARAEEDTELLKNETESPFEESNSTLDWRKNGRNSVELTDTTLHNDNDSSMASAASLPKDANKARTPNLPTRSDSLNLNGEVHN</sequence>
<evidence type="ECO:0000313" key="3">
    <source>
        <dbReference type="Proteomes" id="UP001626550"/>
    </source>
</evidence>
<dbReference type="EMBL" id="JBJKFK010002283">
    <property type="protein sequence ID" value="KAL3311348.1"/>
    <property type="molecule type" value="Genomic_DNA"/>
</dbReference>
<gene>
    <name evidence="2" type="ORF">Ciccas_010075</name>
</gene>
<accession>A0ABD2PV62</accession>
<keyword evidence="3" id="KW-1185">Reference proteome</keyword>
<protein>
    <submittedName>
        <fullName evidence="2">Uncharacterized protein</fullName>
    </submittedName>
</protein>
<proteinExistence type="predicted"/>
<feature type="compositionally biased region" description="Basic and acidic residues" evidence="1">
    <location>
        <begin position="195"/>
        <end position="208"/>
    </location>
</feature>
<evidence type="ECO:0000256" key="1">
    <source>
        <dbReference type="SAM" id="MobiDB-lite"/>
    </source>
</evidence>
<feature type="region of interest" description="Disordered" evidence="1">
    <location>
        <begin position="179"/>
        <end position="277"/>
    </location>
</feature>